<sequence>MISVKSRFCSVIAVNPAFFSQKNSMRNSIIFYFIVLLFSSSCRSIESKTTEGQVIFYESYDKSTDTYAVVIQNKKAGVLTYLVELDRNIIGIRTKPGYALPTSYNKDRVNLDFGYRYDVFMISGRSAGICEQEYHENYEEENLRYRVRFYARDKAEGEIGFIGETPIKGNRCLEEWYGRYYYSDKYLFPSPMYKVSKINYRKLHKKMGKKLDKAIAAVYEGKSFEDIEKVLYEVYKGRY</sequence>
<dbReference type="RefSeq" id="WP_346824637.1">
    <property type="nucleotide sequence ID" value="NZ_JBDKWZ010000028.1"/>
</dbReference>
<name>A0AAW9SDG5_9BACT</name>
<evidence type="ECO:0000313" key="1">
    <source>
        <dbReference type="EMBL" id="MEN7551858.1"/>
    </source>
</evidence>
<accession>A0AAW9SDG5</accession>
<proteinExistence type="predicted"/>
<dbReference type="EMBL" id="JBDKWZ010000028">
    <property type="protein sequence ID" value="MEN7551858.1"/>
    <property type="molecule type" value="Genomic_DNA"/>
</dbReference>
<protein>
    <recommendedName>
        <fullName evidence="3">Lipoprotein</fullName>
    </recommendedName>
</protein>
<reference evidence="1 2" key="1">
    <citation type="submission" date="2024-04" db="EMBL/GenBank/DDBJ databases">
        <title>Novel genus in family Flammeovirgaceae.</title>
        <authorList>
            <person name="Nguyen T.H."/>
            <person name="Vuong T.Q."/>
            <person name="Le H."/>
            <person name="Kim S.-G."/>
        </authorList>
    </citation>
    <scope>NUCLEOTIDE SEQUENCE [LARGE SCALE GENOMIC DNA]</scope>
    <source>
        <strain evidence="1 2">JCM 23209</strain>
    </source>
</reference>
<evidence type="ECO:0000313" key="2">
    <source>
        <dbReference type="Proteomes" id="UP001403385"/>
    </source>
</evidence>
<dbReference type="Proteomes" id="UP001403385">
    <property type="component" value="Unassembled WGS sequence"/>
</dbReference>
<gene>
    <name evidence="1" type="ORF">AAG747_28335</name>
</gene>
<dbReference type="AlphaFoldDB" id="A0AAW9SDG5"/>
<evidence type="ECO:0008006" key="3">
    <source>
        <dbReference type="Google" id="ProtNLM"/>
    </source>
</evidence>
<keyword evidence="2" id="KW-1185">Reference proteome</keyword>
<comment type="caution">
    <text evidence="1">The sequence shown here is derived from an EMBL/GenBank/DDBJ whole genome shotgun (WGS) entry which is preliminary data.</text>
</comment>
<organism evidence="1 2">
    <name type="scientific">Rapidithrix thailandica</name>
    <dbReference type="NCBI Taxonomy" id="413964"/>
    <lineage>
        <taxon>Bacteria</taxon>
        <taxon>Pseudomonadati</taxon>
        <taxon>Bacteroidota</taxon>
        <taxon>Cytophagia</taxon>
        <taxon>Cytophagales</taxon>
        <taxon>Flammeovirgaceae</taxon>
        <taxon>Rapidithrix</taxon>
    </lineage>
</organism>